<protein>
    <submittedName>
        <fullName evidence="2">Uncharacterized protein</fullName>
    </submittedName>
</protein>
<gene>
    <name evidence="2" type="ORF">HMPREF6123_0003</name>
</gene>
<evidence type="ECO:0000313" key="2">
    <source>
        <dbReference type="EMBL" id="EEJ52719.1"/>
    </source>
</evidence>
<proteinExistence type="predicted"/>
<keyword evidence="1" id="KW-1133">Transmembrane helix</keyword>
<sequence>GILFPPVLLLLFALLLSLLCRSALYLSLRLRNFLSPLSIFLLSAMINPSFLILPFPSYYTTVFSKKKRKSFLRLVNPKHFY</sequence>
<dbReference type="AlphaFoldDB" id="C2KU34"/>
<accession>C2KU34</accession>
<reference evidence="2 3" key="1">
    <citation type="submission" date="2009-04" db="EMBL/GenBank/DDBJ databases">
        <authorList>
            <person name="Qin X."/>
            <person name="Bachman B."/>
            <person name="Battles P."/>
            <person name="Bell A."/>
            <person name="Bess C."/>
            <person name="Bickham C."/>
            <person name="Chaboub L."/>
            <person name="Chen D."/>
            <person name="Coyle M."/>
            <person name="Deiros D.R."/>
            <person name="Dinh H."/>
            <person name="Forbes L."/>
            <person name="Fowler G."/>
            <person name="Francisco L."/>
            <person name="Fu Q."/>
            <person name="Gubbala S."/>
            <person name="Hale W."/>
            <person name="Han Y."/>
            <person name="Hemphill L."/>
            <person name="Highlander S.K."/>
            <person name="Hirani K."/>
            <person name="Hogues M."/>
            <person name="Jackson L."/>
            <person name="Jakkamsetti A."/>
            <person name="Javaid M."/>
            <person name="Jiang H."/>
            <person name="Korchina V."/>
            <person name="Kovar C."/>
            <person name="Lara F."/>
            <person name="Lee S."/>
            <person name="Mata R."/>
            <person name="Mathew T."/>
            <person name="Moen C."/>
            <person name="Morales K."/>
            <person name="Munidasa M."/>
            <person name="Nazareth L."/>
            <person name="Ngo R."/>
            <person name="Nguyen L."/>
            <person name="Okwuonu G."/>
            <person name="Ongeri F."/>
            <person name="Patil S."/>
            <person name="Petrosino J."/>
            <person name="Pham C."/>
            <person name="Pham P."/>
            <person name="Pu L.-L."/>
            <person name="Puazo M."/>
            <person name="Raj R."/>
            <person name="Reid J."/>
            <person name="Rouhana J."/>
            <person name="Saada N."/>
            <person name="Shang Y."/>
            <person name="Simmons D."/>
            <person name="Thornton R."/>
            <person name="Warren J."/>
            <person name="Weissenberger G."/>
            <person name="Zhang J."/>
            <person name="Zhang L."/>
            <person name="Zhou C."/>
            <person name="Zhu D."/>
            <person name="Muzny D."/>
            <person name="Worley K."/>
            <person name="Gibbs R."/>
        </authorList>
    </citation>
    <scope>NUCLEOTIDE SEQUENCE [LARGE SCALE GENOMIC DNA]</scope>
    <source>
        <strain evidence="2 3">F0268</strain>
    </source>
</reference>
<keyword evidence="1" id="KW-0812">Transmembrane</keyword>
<dbReference type="InParanoid" id="C2KU34"/>
<name>C2KU34_9FIRM</name>
<evidence type="ECO:0000256" key="1">
    <source>
        <dbReference type="SAM" id="Phobius"/>
    </source>
</evidence>
<evidence type="ECO:0000313" key="3">
    <source>
        <dbReference type="Proteomes" id="UP000004121"/>
    </source>
</evidence>
<dbReference type="EMBL" id="ACKX01000002">
    <property type="protein sequence ID" value="EEJ52719.1"/>
    <property type="molecule type" value="Genomic_DNA"/>
</dbReference>
<feature type="transmembrane region" description="Helical" evidence="1">
    <location>
        <begin position="38"/>
        <end position="59"/>
    </location>
</feature>
<comment type="caution">
    <text evidence="2">The sequence shown here is derived from an EMBL/GenBank/DDBJ whole genome shotgun (WGS) entry which is preliminary data.</text>
</comment>
<keyword evidence="1" id="KW-0472">Membrane</keyword>
<organism evidence="2 3">
    <name type="scientific">Oribacterium sinus F0268</name>
    <dbReference type="NCBI Taxonomy" id="585501"/>
    <lineage>
        <taxon>Bacteria</taxon>
        <taxon>Bacillati</taxon>
        <taxon>Bacillota</taxon>
        <taxon>Clostridia</taxon>
        <taxon>Lachnospirales</taxon>
        <taxon>Lachnospiraceae</taxon>
        <taxon>Oribacterium</taxon>
    </lineage>
</organism>
<feature type="non-terminal residue" evidence="2">
    <location>
        <position position="1"/>
    </location>
</feature>
<keyword evidence="3" id="KW-1185">Reference proteome</keyword>
<dbReference type="Proteomes" id="UP000004121">
    <property type="component" value="Unassembled WGS sequence"/>
</dbReference>
<dbReference type="HOGENOM" id="CLU_2579540_0_0_9"/>